<dbReference type="Pfam" id="PF00462">
    <property type="entry name" value="Glutaredoxin"/>
    <property type="match status" value="1"/>
</dbReference>
<accession>A0ABV6IE17</accession>
<dbReference type="Proteomes" id="UP001589844">
    <property type="component" value="Unassembled WGS sequence"/>
</dbReference>
<sequence>MKITHFFKQSLVFILTILFGFALGYAAINFKNLSQKSYVEGNYSEFYAGTKSQIILYGTAACPYCKEARNYFQNKNIFFIDYDVNTHEKGQKDFEKLDGDIVPLILIGKRKISGFNPNAIDDALNVLK</sequence>
<dbReference type="InterPro" id="IPR002109">
    <property type="entry name" value="Glutaredoxin"/>
</dbReference>
<gene>
    <name evidence="2" type="ORF">ACFFJH_08865</name>
</gene>
<dbReference type="PANTHER" id="PTHR34386:SF1">
    <property type="entry name" value="GLUTAREDOXIN-LIKE PROTEIN NRDH"/>
    <property type="match status" value="1"/>
</dbReference>
<evidence type="ECO:0000313" key="2">
    <source>
        <dbReference type="EMBL" id="MFC0349917.1"/>
    </source>
</evidence>
<comment type="caution">
    <text evidence="2">The sequence shown here is derived from an EMBL/GenBank/DDBJ whole genome shotgun (WGS) entry which is preliminary data.</text>
</comment>
<feature type="domain" description="Glutaredoxin" evidence="1">
    <location>
        <begin position="54"/>
        <end position="110"/>
    </location>
</feature>
<dbReference type="EMBL" id="JBHLXJ010000009">
    <property type="protein sequence ID" value="MFC0349917.1"/>
    <property type="molecule type" value="Genomic_DNA"/>
</dbReference>
<evidence type="ECO:0000259" key="1">
    <source>
        <dbReference type="Pfam" id="PF00462"/>
    </source>
</evidence>
<keyword evidence="3" id="KW-1185">Reference proteome</keyword>
<protein>
    <submittedName>
        <fullName evidence="2">Glutaredoxin family protein</fullName>
    </submittedName>
</protein>
<dbReference type="PROSITE" id="PS51354">
    <property type="entry name" value="GLUTAREDOXIN_2"/>
    <property type="match status" value="1"/>
</dbReference>
<dbReference type="RefSeq" id="WP_390211761.1">
    <property type="nucleotide sequence ID" value="NZ_JBHLXJ010000009.1"/>
</dbReference>
<dbReference type="InterPro" id="IPR036249">
    <property type="entry name" value="Thioredoxin-like_sf"/>
</dbReference>
<proteinExistence type="predicted"/>
<dbReference type="SUPFAM" id="SSF52833">
    <property type="entry name" value="Thioredoxin-like"/>
    <property type="match status" value="1"/>
</dbReference>
<reference evidence="2 3" key="1">
    <citation type="submission" date="2024-09" db="EMBL/GenBank/DDBJ databases">
        <authorList>
            <person name="Sun Q."/>
            <person name="Mori K."/>
        </authorList>
    </citation>
    <scope>NUCLEOTIDE SEQUENCE [LARGE SCALE GENOMIC DNA]</scope>
    <source>
        <strain evidence="2 3">CCM 8677</strain>
    </source>
</reference>
<dbReference type="Gene3D" id="3.40.30.10">
    <property type="entry name" value="Glutaredoxin"/>
    <property type="match status" value="1"/>
</dbReference>
<dbReference type="PANTHER" id="PTHR34386">
    <property type="entry name" value="GLUTAREDOXIN"/>
    <property type="match status" value="1"/>
</dbReference>
<dbReference type="InterPro" id="IPR051548">
    <property type="entry name" value="Grx-like_ET"/>
</dbReference>
<name>A0ABV6IE17_9BURK</name>
<evidence type="ECO:0000313" key="3">
    <source>
        <dbReference type="Proteomes" id="UP001589844"/>
    </source>
</evidence>
<organism evidence="2 3">
    <name type="scientific">Undibacterium danionis</name>
    <dbReference type="NCBI Taxonomy" id="1812100"/>
    <lineage>
        <taxon>Bacteria</taxon>
        <taxon>Pseudomonadati</taxon>
        <taxon>Pseudomonadota</taxon>
        <taxon>Betaproteobacteria</taxon>
        <taxon>Burkholderiales</taxon>
        <taxon>Oxalobacteraceae</taxon>
        <taxon>Undibacterium</taxon>
    </lineage>
</organism>
<dbReference type="CDD" id="cd02976">
    <property type="entry name" value="NrdH"/>
    <property type="match status" value="1"/>
</dbReference>